<dbReference type="GO" id="GO:0008270">
    <property type="term" value="F:zinc ion binding"/>
    <property type="evidence" value="ECO:0007669"/>
    <property type="project" value="UniProtKB-KW"/>
</dbReference>
<evidence type="ECO:0000256" key="6">
    <source>
        <dbReference type="ARBA" id="ARBA00022786"/>
    </source>
</evidence>
<dbReference type="SUPFAM" id="SSF57850">
    <property type="entry name" value="RING/U-box"/>
    <property type="match status" value="2"/>
</dbReference>
<dbReference type="PANTHER" id="PTHR22770">
    <property type="entry name" value="UBIQUITIN CONJUGATING ENZYME 7 INTERACTING PROTEIN-RELATED"/>
    <property type="match status" value="1"/>
</dbReference>
<keyword evidence="3" id="KW-0479">Metal-binding</keyword>
<evidence type="ECO:0000256" key="3">
    <source>
        <dbReference type="ARBA" id="ARBA00022723"/>
    </source>
</evidence>
<dbReference type="CDD" id="cd20353">
    <property type="entry name" value="Rcat_RBR_RNF216"/>
    <property type="match status" value="1"/>
</dbReference>
<dbReference type="HOGENOM" id="CLU_009961_2_1_1"/>
<dbReference type="AlphaFoldDB" id="W7I649"/>
<dbReference type="OrthoDB" id="10009520at2759"/>
<feature type="domain" description="RING-type" evidence="9">
    <location>
        <begin position="224"/>
        <end position="443"/>
    </location>
</feature>
<dbReference type="Gene3D" id="1.20.120.1750">
    <property type="match status" value="1"/>
</dbReference>
<evidence type="ECO:0000256" key="1">
    <source>
        <dbReference type="ARBA" id="ARBA00004906"/>
    </source>
</evidence>
<dbReference type="PANTHER" id="PTHR22770:SF47">
    <property type="entry name" value="E3 UBIQUITIN-PROTEIN LIGASE RNF216"/>
    <property type="match status" value="1"/>
</dbReference>
<dbReference type="CDD" id="cd20339">
    <property type="entry name" value="BRcat_RBR_RNF216"/>
    <property type="match status" value="1"/>
</dbReference>
<organism evidence="10 11">
    <name type="scientific">Drechslerella stenobrocha 248</name>
    <dbReference type="NCBI Taxonomy" id="1043628"/>
    <lineage>
        <taxon>Eukaryota</taxon>
        <taxon>Fungi</taxon>
        <taxon>Dikarya</taxon>
        <taxon>Ascomycota</taxon>
        <taxon>Pezizomycotina</taxon>
        <taxon>Orbiliomycetes</taxon>
        <taxon>Orbiliales</taxon>
        <taxon>Orbiliaceae</taxon>
        <taxon>Drechslerella</taxon>
    </lineage>
</organism>
<evidence type="ECO:0000313" key="11">
    <source>
        <dbReference type="Proteomes" id="UP000024837"/>
    </source>
</evidence>
<dbReference type="InterPro" id="IPR051628">
    <property type="entry name" value="LUBAC_E3_Ligases"/>
</dbReference>
<evidence type="ECO:0000256" key="8">
    <source>
        <dbReference type="SAM" id="MobiDB-lite"/>
    </source>
</evidence>
<dbReference type="InterPro" id="IPR047545">
    <property type="entry name" value="BRcat_RBR_RNF216"/>
</dbReference>
<accession>W7I649</accession>
<reference evidence="10 11" key="1">
    <citation type="submission" date="2013-05" db="EMBL/GenBank/DDBJ databases">
        <title>Drechslerella stenobrocha genome reveals carnivorous origination and mechanical trapping mechanism of predatory fungi.</title>
        <authorList>
            <person name="Liu X."/>
            <person name="Zhang W."/>
            <person name="Liu K."/>
        </authorList>
    </citation>
    <scope>NUCLEOTIDE SEQUENCE [LARGE SCALE GENOMIC DNA]</scope>
    <source>
        <strain evidence="10 11">248</strain>
    </source>
</reference>
<dbReference type="Pfam" id="PF26191">
    <property type="entry name" value="RING-HC_RBR_RNF216"/>
    <property type="match status" value="1"/>
</dbReference>
<keyword evidence="6" id="KW-0833">Ubl conjugation pathway</keyword>
<evidence type="ECO:0000256" key="5">
    <source>
        <dbReference type="ARBA" id="ARBA00022771"/>
    </source>
</evidence>
<dbReference type="InterPro" id="IPR047544">
    <property type="entry name" value="RING-HC_RBR_RNF216"/>
</dbReference>
<keyword evidence="7" id="KW-0862">Zinc</keyword>
<evidence type="ECO:0000313" key="10">
    <source>
        <dbReference type="EMBL" id="EWC47947.1"/>
    </source>
</evidence>
<protein>
    <recommendedName>
        <fullName evidence="9">RING-type domain-containing protein</fullName>
    </recommendedName>
</protein>
<keyword evidence="11" id="KW-1185">Reference proteome</keyword>
<dbReference type="EMBL" id="KI966407">
    <property type="protein sequence ID" value="EWC47947.1"/>
    <property type="molecule type" value="Genomic_DNA"/>
</dbReference>
<dbReference type="GO" id="GO:0016740">
    <property type="term" value="F:transferase activity"/>
    <property type="evidence" value="ECO:0007669"/>
    <property type="project" value="UniProtKB-KW"/>
</dbReference>
<keyword evidence="2" id="KW-0808">Transferase</keyword>
<dbReference type="Proteomes" id="UP000024837">
    <property type="component" value="Unassembled WGS sequence"/>
</dbReference>
<evidence type="ECO:0000256" key="2">
    <source>
        <dbReference type="ARBA" id="ARBA00022679"/>
    </source>
</evidence>
<evidence type="ECO:0000259" key="9">
    <source>
        <dbReference type="PROSITE" id="PS51873"/>
    </source>
</evidence>
<dbReference type="Pfam" id="PF26200">
    <property type="entry name" value="Rcat_RNF216"/>
    <property type="match status" value="1"/>
</dbReference>
<sequence length="616" mass="68896">MPDADAPVPRVVLLDECLAALLVLFPDIDPAYIARLYEEHVWDEGVSLVELVVDLVLETNGNYPKAQKGDKSSKRKRERSPSEMTAAELDTKYNHAERPPPRPSYTSLSRKLLRNAFPYVPATVIDAELGKKYFLFPAFKALAQTEANYDKAEVKPYKKLGRMRKNLSEDALAREGENLSQQENESLRSEFRAAVRLYEAMTIQGRIRAGASEVASPDTAQDEALFECGCCFGEVPFLELTQCSDGHLFCFDCGRRNAETEVGQQKYKLLCMDASGCRKEFPPNEIKRFCDEKTVEILERLEQRDVLRLAEIDDLSECPFCDFAAILPPVEFDREFRCHNPECMKVSCRMCDKETHIPLTCEEKAKEENSNLRRDVEEAMTEALLRKCGKCGLPYVKESGCNKITCSRCSAINCYLCSKVIKDYKHFNDSSRGGRAGNCLLFDNTDERHHNEVQAAEQAAINRVRAENPGISEEAMRVKLSRVVLDEERQRIEDGNRRLGINNPPAIAAVAAKTPVLQPQPLIRRLPAGPPQVNLPAPPANFLQALQGIPPGAGPQAPAGPVIYNPVPIPFQPVLAQQLPHNPVPIVPHAQVIGFQDLPPMIQQASMRIYIKSPPK</sequence>
<name>W7I649_9PEZI</name>
<comment type="pathway">
    <text evidence="1">Protein modification; protein ubiquitination.</text>
</comment>
<gene>
    <name evidence="10" type="ORF">DRE_02829</name>
</gene>
<dbReference type="InterPro" id="IPR047546">
    <property type="entry name" value="Rcat_RBR_RNF216"/>
</dbReference>
<dbReference type="InterPro" id="IPR044066">
    <property type="entry name" value="TRIAD_supradom"/>
</dbReference>
<feature type="compositionally biased region" description="Basic and acidic residues" evidence="8">
    <location>
        <begin position="89"/>
        <end position="100"/>
    </location>
</feature>
<proteinExistence type="predicted"/>
<keyword evidence="5" id="KW-0863">Zinc-finger</keyword>
<evidence type="ECO:0000256" key="7">
    <source>
        <dbReference type="ARBA" id="ARBA00022833"/>
    </source>
</evidence>
<keyword evidence="4" id="KW-0677">Repeat</keyword>
<dbReference type="CDD" id="cd16630">
    <property type="entry name" value="RING-HC_RBR_RNF216"/>
    <property type="match status" value="1"/>
</dbReference>
<evidence type="ECO:0000256" key="4">
    <source>
        <dbReference type="ARBA" id="ARBA00022737"/>
    </source>
</evidence>
<feature type="region of interest" description="Disordered" evidence="8">
    <location>
        <begin position="63"/>
        <end position="105"/>
    </location>
</feature>
<dbReference type="PROSITE" id="PS51873">
    <property type="entry name" value="TRIAD"/>
    <property type="match status" value="1"/>
</dbReference>